<proteinExistence type="predicted"/>
<dbReference type="Proteomes" id="UP001149090">
    <property type="component" value="Unassembled WGS sequence"/>
</dbReference>
<dbReference type="AlphaFoldDB" id="A0A9Q0LHI9"/>
<keyword evidence="2" id="KW-1185">Reference proteome</keyword>
<dbReference type="EMBL" id="JAPDFW010000078">
    <property type="protein sequence ID" value="KAJ5072992.1"/>
    <property type="molecule type" value="Genomic_DNA"/>
</dbReference>
<gene>
    <name evidence="1" type="ORF">M0811_09206</name>
</gene>
<evidence type="ECO:0000313" key="2">
    <source>
        <dbReference type="Proteomes" id="UP001149090"/>
    </source>
</evidence>
<name>A0A9Q0LHI9_ANAIG</name>
<organism evidence="1 2">
    <name type="scientific">Anaeramoeba ignava</name>
    <name type="common">Anaerobic marine amoeba</name>
    <dbReference type="NCBI Taxonomy" id="1746090"/>
    <lineage>
        <taxon>Eukaryota</taxon>
        <taxon>Metamonada</taxon>
        <taxon>Anaeramoebidae</taxon>
        <taxon>Anaeramoeba</taxon>
    </lineage>
</organism>
<comment type="caution">
    <text evidence="1">The sequence shown here is derived from an EMBL/GenBank/DDBJ whole genome shotgun (WGS) entry which is preliminary data.</text>
</comment>
<accession>A0A9Q0LHI9</accession>
<sequence length="1040" mass="122842">MSNKQNEIDLLINSFLNTLKSTEQIEELLIEYMKNYPKTQKQLKFSLLQALSSIVDKYIQQIKNPQKNLSQIYLENLFFPSFRDKINIKSSYFKEEDRILIEIGIKIATQNTEWMDLILNSAIKMLSENSQEQQFENPDKINYQITASSNIINKILNFFLNSKKNPLSLIPNLTLQKIEGFESIIFEEAMKFVNLSNSKAQIIVFQLIIAHFITQNLFKDKITQILDSVITSENKHTQECAVNLISVAFDIYFTCDSSERDEKFLKLNESVILSHPNAFARKKCLKIHQKFVQLRMEHLDSKEYLSWNEEQWKIYFFLLQNIESSSIYILNEYWNRITLLFNPNYYSLRKEKPEQKIPENSPETIKLILLLFGRGFKTDKTKSFTVYLFLTSFNTGINSPDIDNFILQEVIPNLIDKLILKKKKAEIKQVILNFLLSFYQNNIRKRNTQEQQAFLLKFLNEIIQKLDSPKILDVYFDFFVSIDKIDLLDTEFAIKFCRFADAIEWLPNHLQSQMSIKYLKSFLHLVKLETLDFNCFSLFLESLSKVSTQFSKNKQAGQIIYKWIQENDSKIQQHSWIYSAISHQIHHFIQNQIPFHEQNYLVQRISRAIQFVSEQNLLLILDNFGKYLGKENKSSEKILANYDQSLRIVQIFNVLMPFFLVNNQQKTQLANYLSFFSDNYNLFIEDIFTNKDQNQAAQHCEIITNFITNLSSFYQNEEQLKQDIFQFSQKTLELVILKAKEFSSKSSFEIINLLHSLIHSSNNIPALLNYNSKDLSEEIFSILIDLMPINLPKLKFTNAYNQFSKMKSELLVIFLNISQTSKFRNQELTKISKDIHELLDEVSDRESLNSLIQCLSEIWAYNAEEFMKNENENENLIENIKRIFDHGLEKSQELKNLRPFSFFIFQPKYFKYSIMQPVLKSYFELIHKKTLQMKGFANSLATTFLNALLQIEDDSITTQFIPEIIQIIFFADVTRKKQRNPFRFMEKQYSRKEPMDENCTDKLRFIMETTNKEYVMGLLAIFTMKKCSKAKQNEKSQRIY</sequence>
<evidence type="ECO:0000313" key="1">
    <source>
        <dbReference type="EMBL" id="KAJ5072992.1"/>
    </source>
</evidence>
<reference evidence="1" key="1">
    <citation type="submission" date="2022-10" db="EMBL/GenBank/DDBJ databases">
        <title>Novel sulphate-reducing endosymbionts in the free-living metamonad Anaeramoeba.</title>
        <authorList>
            <person name="Jerlstrom-Hultqvist J."/>
            <person name="Cepicka I."/>
            <person name="Gallot-Lavallee L."/>
            <person name="Salas-Leiva D."/>
            <person name="Curtis B.A."/>
            <person name="Zahonova K."/>
            <person name="Pipaliya S."/>
            <person name="Dacks J."/>
            <person name="Roger A.J."/>
        </authorList>
    </citation>
    <scope>NUCLEOTIDE SEQUENCE</scope>
    <source>
        <strain evidence="1">BMAN</strain>
    </source>
</reference>
<protein>
    <submittedName>
        <fullName evidence="1">Uncharacterized protein</fullName>
    </submittedName>
</protein>